<protein>
    <submittedName>
        <fullName evidence="1">Uncharacterized protein</fullName>
    </submittedName>
</protein>
<comment type="caution">
    <text evidence="1">The sequence shown here is derived from an EMBL/GenBank/DDBJ whole genome shotgun (WGS) entry which is preliminary data.</text>
</comment>
<gene>
    <name evidence="1" type="ORF">J2W55_002056</name>
</gene>
<dbReference type="Proteomes" id="UP001247620">
    <property type="component" value="Unassembled WGS sequence"/>
</dbReference>
<evidence type="ECO:0000313" key="2">
    <source>
        <dbReference type="Proteomes" id="UP001247620"/>
    </source>
</evidence>
<evidence type="ECO:0000313" key="1">
    <source>
        <dbReference type="EMBL" id="MDR6942214.1"/>
    </source>
</evidence>
<sequence>MTRNTFRKIDDNLRVIIQGKSSTKTSDFLQAFLIDMFPIEAVENLHEEEFEFGSGSGWDELIISINPQRNIPEEYSRIIIERRIKLFTSEDEYQVWVELEFDKMAYSESFYKKSDFFSEKSEWVNAINSNSVFKKLKDSIPIKIIREDNFDFVG</sequence>
<dbReference type="RefSeq" id="WP_310095127.1">
    <property type="nucleotide sequence ID" value="NZ_JAVDUU010000002.1"/>
</dbReference>
<reference evidence="1 2" key="1">
    <citation type="submission" date="2023-07" db="EMBL/GenBank/DDBJ databases">
        <title>Sorghum-associated microbial communities from plants grown in Nebraska, USA.</title>
        <authorList>
            <person name="Schachtman D."/>
        </authorList>
    </citation>
    <scope>NUCLEOTIDE SEQUENCE [LARGE SCALE GENOMIC DNA]</scope>
    <source>
        <strain evidence="1 2">3262</strain>
    </source>
</reference>
<organism evidence="1 2">
    <name type="scientific">Mucilaginibacter pocheonensis</name>
    <dbReference type="NCBI Taxonomy" id="398050"/>
    <lineage>
        <taxon>Bacteria</taxon>
        <taxon>Pseudomonadati</taxon>
        <taxon>Bacteroidota</taxon>
        <taxon>Sphingobacteriia</taxon>
        <taxon>Sphingobacteriales</taxon>
        <taxon>Sphingobacteriaceae</taxon>
        <taxon>Mucilaginibacter</taxon>
    </lineage>
</organism>
<dbReference type="EMBL" id="JAVDUU010000002">
    <property type="protein sequence ID" value="MDR6942214.1"/>
    <property type="molecule type" value="Genomic_DNA"/>
</dbReference>
<name>A0ABU1TA94_9SPHI</name>
<accession>A0ABU1TA94</accession>
<proteinExistence type="predicted"/>
<keyword evidence="2" id="KW-1185">Reference proteome</keyword>